<comment type="cofactor">
    <cofactor evidence="2">
        <name>thiamine diphosphate</name>
        <dbReference type="ChEBI" id="CHEBI:58937"/>
    </cofactor>
</comment>
<dbReference type="Proteomes" id="UP000824014">
    <property type="component" value="Unassembled WGS sequence"/>
</dbReference>
<dbReference type="FunFam" id="3.40.50.970:FF:000005">
    <property type="entry name" value="1-deoxy-D-xylulose-5-phosphate synthase"/>
    <property type="match status" value="1"/>
</dbReference>
<comment type="pathway">
    <text evidence="3">Metabolic intermediate biosynthesis; 1-deoxy-D-xylulose 5-phosphate biosynthesis; 1-deoxy-D-xylulose 5-phosphate from D-glyceraldehyde 3-phosphate and pyruvate: step 1/1.</text>
</comment>
<dbReference type="GO" id="GO:0019288">
    <property type="term" value="P:isopentenyl diphosphate biosynthetic process, methylerythritol 4-phosphate pathway"/>
    <property type="evidence" value="ECO:0007669"/>
    <property type="project" value="TreeGrafter"/>
</dbReference>
<evidence type="ECO:0000256" key="13">
    <source>
        <dbReference type="ARBA" id="ARBA00055605"/>
    </source>
</evidence>
<evidence type="ECO:0000256" key="8">
    <source>
        <dbReference type="ARBA" id="ARBA00022723"/>
    </source>
</evidence>
<evidence type="ECO:0000256" key="15">
    <source>
        <dbReference type="ARBA" id="ARBA00082363"/>
    </source>
</evidence>
<dbReference type="PANTHER" id="PTHR43322:SF5">
    <property type="entry name" value="1-DEOXY-D-XYLULOSE-5-PHOSPHATE SYNTHASE, CHLOROPLASTIC"/>
    <property type="match status" value="1"/>
</dbReference>
<dbReference type="GO" id="GO:0005829">
    <property type="term" value="C:cytosol"/>
    <property type="evidence" value="ECO:0007669"/>
    <property type="project" value="TreeGrafter"/>
</dbReference>
<dbReference type="Gene3D" id="3.40.50.970">
    <property type="match status" value="2"/>
</dbReference>
<reference evidence="17" key="1">
    <citation type="journal article" date="2021" name="PeerJ">
        <title>Extensive microbial diversity within the chicken gut microbiome revealed by metagenomics and culture.</title>
        <authorList>
            <person name="Gilroy R."/>
            <person name="Ravi A."/>
            <person name="Getino M."/>
            <person name="Pursley I."/>
            <person name="Horton D.L."/>
            <person name="Alikhan N.F."/>
            <person name="Baker D."/>
            <person name="Gharbi K."/>
            <person name="Hall N."/>
            <person name="Watson M."/>
            <person name="Adriaenssens E.M."/>
            <person name="Foster-Nyarko E."/>
            <person name="Jarju S."/>
            <person name="Secka A."/>
            <person name="Antonio M."/>
            <person name="Oren A."/>
            <person name="Chaudhuri R.R."/>
            <person name="La Ragione R."/>
            <person name="Hildebrand F."/>
            <person name="Pallen M.J."/>
        </authorList>
    </citation>
    <scope>NUCLEOTIDE SEQUENCE</scope>
    <source>
        <strain evidence="17">ChiHjej11B10-19426</strain>
    </source>
</reference>
<evidence type="ECO:0000256" key="5">
    <source>
        <dbReference type="ARBA" id="ARBA00011738"/>
    </source>
</evidence>
<dbReference type="GO" id="GO:0008661">
    <property type="term" value="F:1-deoxy-D-xylulose-5-phosphate synthase activity"/>
    <property type="evidence" value="ECO:0007669"/>
    <property type="project" value="UniProtKB-EC"/>
</dbReference>
<evidence type="ECO:0000313" key="17">
    <source>
        <dbReference type="EMBL" id="HIZ14822.1"/>
    </source>
</evidence>
<dbReference type="GO" id="GO:0009228">
    <property type="term" value="P:thiamine biosynthetic process"/>
    <property type="evidence" value="ECO:0007669"/>
    <property type="project" value="UniProtKB-KW"/>
</dbReference>
<dbReference type="GO" id="GO:0046872">
    <property type="term" value="F:metal ion binding"/>
    <property type="evidence" value="ECO:0007669"/>
    <property type="project" value="UniProtKB-KW"/>
</dbReference>
<evidence type="ECO:0000256" key="12">
    <source>
        <dbReference type="ARBA" id="ARBA00023229"/>
    </source>
</evidence>
<keyword evidence="11" id="KW-0786">Thiamine pyrophosphate</keyword>
<evidence type="ECO:0000256" key="4">
    <source>
        <dbReference type="ARBA" id="ARBA00011081"/>
    </source>
</evidence>
<comment type="caution">
    <text evidence="17">The sequence shown here is derived from an EMBL/GenBank/DDBJ whole genome shotgun (WGS) entry which is preliminary data.</text>
</comment>
<keyword evidence="9" id="KW-0460">Magnesium</keyword>
<dbReference type="PANTHER" id="PTHR43322">
    <property type="entry name" value="1-D-DEOXYXYLULOSE 5-PHOSPHATE SYNTHASE-RELATED"/>
    <property type="match status" value="1"/>
</dbReference>
<comment type="function">
    <text evidence="13">Catalyzes the acyloin condensation reaction between C atoms 2 and 3 of pyruvate and glyceraldehyde 3-phosphate to yield 1-deoxy-D-xylulose-5-phosphate (DXP).</text>
</comment>
<evidence type="ECO:0000256" key="11">
    <source>
        <dbReference type="ARBA" id="ARBA00023052"/>
    </source>
</evidence>
<dbReference type="Pfam" id="PF02780">
    <property type="entry name" value="Transketolase_C"/>
    <property type="match status" value="1"/>
</dbReference>
<feature type="non-terminal residue" evidence="17">
    <location>
        <position position="1"/>
    </location>
</feature>
<name>A0A9D2ILQ8_9BACT</name>
<evidence type="ECO:0000256" key="3">
    <source>
        <dbReference type="ARBA" id="ARBA00004980"/>
    </source>
</evidence>
<dbReference type="NCBIfam" id="TIGR00204">
    <property type="entry name" value="dxs"/>
    <property type="match status" value="1"/>
</dbReference>
<evidence type="ECO:0000256" key="14">
    <source>
        <dbReference type="ARBA" id="ARBA00074338"/>
    </source>
</evidence>
<dbReference type="AlphaFoldDB" id="A0A9D2ILQ8"/>
<comment type="subunit">
    <text evidence="5">Homodimer.</text>
</comment>
<evidence type="ECO:0000256" key="10">
    <source>
        <dbReference type="ARBA" id="ARBA00022977"/>
    </source>
</evidence>
<keyword evidence="8" id="KW-0479">Metal-binding</keyword>
<reference evidence="17" key="2">
    <citation type="submission" date="2021-04" db="EMBL/GenBank/DDBJ databases">
        <authorList>
            <person name="Gilroy R."/>
        </authorList>
    </citation>
    <scope>NUCLEOTIDE SEQUENCE</scope>
    <source>
        <strain evidence="17">ChiHjej11B10-19426</strain>
    </source>
</reference>
<dbReference type="NCBIfam" id="NF003933">
    <property type="entry name" value="PRK05444.2-2"/>
    <property type="match status" value="1"/>
</dbReference>
<evidence type="ECO:0000259" key="16">
    <source>
        <dbReference type="SMART" id="SM00861"/>
    </source>
</evidence>
<proteinExistence type="inferred from homology"/>
<dbReference type="FunFam" id="3.40.50.920:FF:000002">
    <property type="entry name" value="1-deoxy-D-xylulose-5-phosphate synthase"/>
    <property type="match status" value="1"/>
</dbReference>
<dbReference type="SUPFAM" id="SSF52518">
    <property type="entry name" value="Thiamin diphosphate-binding fold (THDP-binding)"/>
    <property type="match status" value="2"/>
</dbReference>
<dbReference type="Pfam" id="PF02779">
    <property type="entry name" value="Transket_pyr"/>
    <property type="match status" value="1"/>
</dbReference>
<dbReference type="InterPro" id="IPR005475">
    <property type="entry name" value="Transketolase-like_Pyr-bd"/>
</dbReference>
<dbReference type="InterPro" id="IPR009014">
    <property type="entry name" value="Transketo_C/PFOR_II"/>
</dbReference>
<dbReference type="SMART" id="SM00861">
    <property type="entry name" value="Transket_pyr"/>
    <property type="match status" value="1"/>
</dbReference>
<feature type="domain" description="Transketolase-like pyrimidine-binding" evidence="16">
    <location>
        <begin position="181"/>
        <end position="345"/>
    </location>
</feature>
<evidence type="ECO:0000313" key="18">
    <source>
        <dbReference type="Proteomes" id="UP000824014"/>
    </source>
</evidence>
<organism evidence="17 18">
    <name type="scientific">Candidatus Tidjanibacter faecipullorum</name>
    <dbReference type="NCBI Taxonomy" id="2838766"/>
    <lineage>
        <taxon>Bacteria</taxon>
        <taxon>Pseudomonadati</taxon>
        <taxon>Bacteroidota</taxon>
        <taxon>Bacteroidia</taxon>
        <taxon>Bacteroidales</taxon>
        <taxon>Rikenellaceae</taxon>
        <taxon>Tidjanibacter</taxon>
    </lineage>
</organism>
<accession>A0A9D2ILQ8</accession>
<gene>
    <name evidence="17" type="primary">dxs</name>
    <name evidence="17" type="ORF">H9816_02760</name>
</gene>
<dbReference type="EMBL" id="DXCC01000006">
    <property type="protein sequence ID" value="HIZ14822.1"/>
    <property type="molecule type" value="Genomic_DNA"/>
</dbReference>
<dbReference type="SUPFAM" id="SSF52922">
    <property type="entry name" value="TK C-terminal domain-like"/>
    <property type="match status" value="1"/>
</dbReference>
<comment type="cofactor">
    <cofactor evidence="1">
        <name>Mg(2+)</name>
        <dbReference type="ChEBI" id="CHEBI:18420"/>
    </cofactor>
</comment>
<protein>
    <recommendedName>
        <fullName evidence="14">1-deoxy-D-xylulose-5-phosphate synthase</fullName>
        <ecNumber evidence="6">2.2.1.7</ecNumber>
    </recommendedName>
    <alternativeName>
        <fullName evidence="15">1-deoxyxylulose-5-phosphate synthase</fullName>
    </alternativeName>
</protein>
<dbReference type="Pfam" id="PF13292">
    <property type="entry name" value="DXP_synthase_N"/>
    <property type="match status" value="1"/>
</dbReference>
<sequence length="493" mass="53575">HGDYSVLALIGDGALTGGLAYEGLNNAGASNADMLVILNDNHMSISPNVGALTEYLLDITTSRHYNRLKNKVWNAMSGVPRLRREIQNFGNLVKQGILRQSNLFESLNFRYFGPVDGHDLRSLIRVFSDIRHIPGPKLLHVITKKGKGYAPAESNPPVWHAPGKFDPATGKRLATPDPQHARYQEVFGHTLLELAHQDPRIVGVTPAMLTGSSMDILQKELPDRCFDVGIAEGHAVTFSAGLAAGGMIPFCCIYSSFMQRAYDNMIHDVAIQHLPVIFCLDRAGLVGEDGVTHHGVFDIAFMRSIPGMTVSAPSDEAELRNLMYTALQAARPFVIRYPRGRGIGADWHQSPRALPIGKGDVRRRGSDIAVIAVGTTLQDALQAAEQAAAEGVSAEVVNLLFVKPLDEELLHDLGRRFHTVITVEDGTTEGGAGSAATEFFEDHGYATHVIRLGIPDRFIHQGTVAELKALCGYDAEGIRRTLLGAARTQAQEA</sequence>
<keyword evidence="12" id="KW-0414">Isoprene biosynthesis</keyword>
<dbReference type="Gene3D" id="3.40.50.920">
    <property type="match status" value="1"/>
</dbReference>
<evidence type="ECO:0000256" key="9">
    <source>
        <dbReference type="ARBA" id="ARBA00022842"/>
    </source>
</evidence>
<comment type="similarity">
    <text evidence="4">Belongs to the transketolase family. DXPS subfamily.</text>
</comment>
<dbReference type="GO" id="GO:0016114">
    <property type="term" value="P:terpenoid biosynthetic process"/>
    <property type="evidence" value="ECO:0007669"/>
    <property type="project" value="InterPro"/>
</dbReference>
<keyword evidence="10" id="KW-0784">Thiamine biosynthesis</keyword>
<evidence type="ECO:0000256" key="6">
    <source>
        <dbReference type="ARBA" id="ARBA00013150"/>
    </source>
</evidence>
<evidence type="ECO:0000256" key="1">
    <source>
        <dbReference type="ARBA" id="ARBA00001946"/>
    </source>
</evidence>
<evidence type="ECO:0000256" key="2">
    <source>
        <dbReference type="ARBA" id="ARBA00001964"/>
    </source>
</evidence>
<dbReference type="CDD" id="cd07033">
    <property type="entry name" value="TPP_PYR_DXS_TK_like"/>
    <property type="match status" value="1"/>
</dbReference>
<evidence type="ECO:0000256" key="7">
    <source>
        <dbReference type="ARBA" id="ARBA00022679"/>
    </source>
</evidence>
<dbReference type="InterPro" id="IPR033248">
    <property type="entry name" value="Transketolase_C"/>
</dbReference>
<dbReference type="InterPro" id="IPR029061">
    <property type="entry name" value="THDP-binding"/>
</dbReference>
<dbReference type="InterPro" id="IPR005477">
    <property type="entry name" value="Dxylulose-5-P_synthase"/>
</dbReference>
<keyword evidence="7 17" id="KW-0808">Transferase</keyword>
<dbReference type="EC" id="2.2.1.7" evidence="6"/>